<dbReference type="RefSeq" id="WP_115923194.1">
    <property type="nucleotide sequence ID" value="NZ_QTUA01000001.1"/>
</dbReference>
<feature type="transmembrane region" description="Helical" evidence="2">
    <location>
        <begin position="69"/>
        <end position="89"/>
    </location>
</feature>
<evidence type="ECO:0000256" key="2">
    <source>
        <dbReference type="SAM" id="Phobius"/>
    </source>
</evidence>
<dbReference type="InterPro" id="IPR019099">
    <property type="entry name" value="Uncharacterised_PGPGW_TM"/>
</dbReference>
<accession>A0A3D9V2J8</accession>
<name>A0A3D9V2J8_9MICO</name>
<evidence type="ECO:0000313" key="3">
    <source>
        <dbReference type="EMBL" id="REF31341.1"/>
    </source>
</evidence>
<feature type="transmembrane region" description="Helical" evidence="2">
    <location>
        <begin position="42"/>
        <end position="63"/>
    </location>
</feature>
<evidence type="ECO:0000256" key="1">
    <source>
        <dbReference type="SAM" id="MobiDB-lite"/>
    </source>
</evidence>
<dbReference type="Proteomes" id="UP000256253">
    <property type="component" value="Unassembled WGS sequence"/>
</dbReference>
<dbReference type="EMBL" id="QTUA01000001">
    <property type="protein sequence ID" value="REF31341.1"/>
    <property type="molecule type" value="Genomic_DNA"/>
</dbReference>
<reference evidence="3 4" key="1">
    <citation type="submission" date="2018-08" db="EMBL/GenBank/DDBJ databases">
        <title>Sequencing the genomes of 1000 actinobacteria strains.</title>
        <authorList>
            <person name="Klenk H.-P."/>
        </authorList>
    </citation>
    <scope>NUCLEOTIDE SEQUENCE [LARGE SCALE GENOMIC DNA]</scope>
    <source>
        <strain evidence="3 4">DSM 22967</strain>
    </source>
</reference>
<sequence>MGDQGPQTTTSAHEPELREPFNPNSYKWGWRRRIGANPVTNHTYRITIGVIGFIVVAVGLAAVPLPGPGWLIVFVGLGIWATEFLWAAKLLAFARAKVAAWNDWLRPKPLWVKAIIGLLTCAFVIFVVWATLKIGGIPGFLPAGAKDFLHQMPGLG</sequence>
<keyword evidence="2" id="KW-1133">Transmembrane helix</keyword>
<feature type="region of interest" description="Disordered" evidence="1">
    <location>
        <begin position="1"/>
        <end position="20"/>
    </location>
</feature>
<dbReference type="Pfam" id="PF09656">
    <property type="entry name" value="PGPGW"/>
    <property type="match status" value="1"/>
</dbReference>
<evidence type="ECO:0000313" key="4">
    <source>
        <dbReference type="Proteomes" id="UP000256253"/>
    </source>
</evidence>
<comment type="caution">
    <text evidence="3">The sequence shown here is derived from an EMBL/GenBank/DDBJ whole genome shotgun (WGS) entry which is preliminary data.</text>
</comment>
<proteinExistence type="predicted"/>
<dbReference type="OrthoDB" id="3295542at2"/>
<organism evidence="3 4">
    <name type="scientific">Calidifontibacter indicus</name>
    <dbReference type="NCBI Taxonomy" id="419650"/>
    <lineage>
        <taxon>Bacteria</taxon>
        <taxon>Bacillati</taxon>
        <taxon>Actinomycetota</taxon>
        <taxon>Actinomycetes</taxon>
        <taxon>Micrococcales</taxon>
        <taxon>Dermacoccaceae</taxon>
        <taxon>Calidifontibacter</taxon>
    </lineage>
</organism>
<dbReference type="NCBIfam" id="TIGR02611">
    <property type="entry name" value="TIGR02611 family protein"/>
    <property type="match status" value="1"/>
</dbReference>
<keyword evidence="4" id="KW-1185">Reference proteome</keyword>
<gene>
    <name evidence="3" type="ORF">DFJ65_2403</name>
</gene>
<keyword evidence="2" id="KW-0812">Transmembrane</keyword>
<dbReference type="AlphaFoldDB" id="A0A3D9V2J8"/>
<keyword evidence="2" id="KW-0472">Membrane</keyword>
<protein>
    <submittedName>
        <fullName evidence="3">Uncharacterized protein (TIGR02611 family)</fullName>
    </submittedName>
</protein>
<feature type="compositionally biased region" description="Polar residues" evidence="1">
    <location>
        <begin position="1"/>
        <end position="12"/>
    </location>
</feature>
<feature type="transmembrane region" description="Helical" evidence="2">
    <location>
        <begin position="110"/>
        <end position="132"/>
    </location>
</feature>
<dbReference type="InterPro" id="IPR013434">
    <property type="entry name" value="CHP02611"/>
</dbReference>